<name>A0A930UHA6_9GAMM</name>
<accession>A0A930UHA6</accession>
<dbReference type="EMBL" id="JADHEI010000050">
    <property type="protein sequence ID" value="MBF2735751.1"/>
    <property type="molecule type" value="Genomic_DNA"/>
</dbReference>
<evidence type="ECO:0000256" key="1">
    <source>
        <dbReference type="SAM" id="SignalP"/>
    </source>
</evidence>
<organism evidence="2 3">
    <name type="scientific">Candidatus Amphirhobacter heronislandensis</name>
    <dbReference type="NCBI Taxonomy" id="1732024"/>
    <lineage>
        <taxon>Bacteria</taxon>
        <taxon>Pseudomonadati</taxon>
        <taxon>Pseudomonadota</taxon>
        <taxon>Gammaproteobacteria</taxon>
        <taxon>Candidatus Tethybacterales</taxon>
        <taxon>Candidatus Tethybacteraceae</taxon>
        <taxon>Candidatus Amphirhobacter</taxon>
    </lineage>
</organism>
<gene>
    <name evidence="2" type="ORF">ISN26_06750</name>
</gene>
<keyword evidence="3" id="KW-1185">Reference proteome</keyword>
<protein>
    <submittedName>
        <fullName evidence="2">Uncharacterized protein</fullName>
    </submittedName>
</protein>
<comment type="caution">
    <text evidence="2">The sequence shown here is derived from an EMBL/GenBank/DDBJ whole genome shotgun (WGS) entry which is preliminary data.</text>
</comment>
<evidence type="ECO:0000313" key="2">
    <source>
        <dbReference type="EMBL" id="MBF2735751.1"/>
    </source>
</evidence>
<reference evidence="2" key="1">
    <citation type="submission" date="2020-10" db="EMBL/GenBank/DDBJ databases">
        <title>An improved Amphimedon queenslandica hologenome assembly reveals how three proteobacterial symbionts can extend the metabolic phenotypic of their marine sponge host.</title>
        <authorList>
            <person name="Degnan B."/>
            <person name="Degnan S."/>
            <person name="Xiang X."/>
        </authorList>
    </citation>
    <scope>NUCLEOTIDE SEQUENCE</scope>
    <source>
        <strain evidence="2">AqS2</strain>
    </source>
</reference>
<proteinExistence type="predicted"/>
<evidence type="ECO:0000313" key="3">
    <source>
        <dbReference type="Proteomes" id="UP000604381"/>
    </source>
</evidence>
<dbReference type="AlphaFoldDB" id="A0A930UHA6"/>
<dbReference type="Proteomes" id="UP000604381">
    <property type="component" value="Unassembled WGS sequence"/>
</dbReference>
<feature type="chain" id="PRO_5036866068" evidence="1">
    <location>
        <begin position="24"/>
        <end position="149"/>
    </location>
</feature>
<keyword evidence="1" id="KW-0732">Signal</keyword>
<sequence length="149" mass="16218">MRALRGGGRAAAALLLASLPAAAQQTEWSPEPLGGEAADVVLLLEHEQLRAYAPRGPVIRRERLGPLVLEIRAGAADAAPASLAVRMRNRLVAAAQGRRIGGDIIHNGVLIEAWDGRDRCEYVQWRLRFVGERLALDEAKRLRQRGCDG</sequence>
<feature type="signal peptide" evidence="1">
    <location>
        <begin position="1"/>
        <end position="23"/>
    </location>
</feature>